<keyword evidence="3 11" id="KW-0813">Transport</keyword>
<comment type="function">
    <text evidence="11">Component of the ubiquinol-cytochrome c oxidoreductase, a multisubunit transmembrane complex that is part of the mitochondrial electron transport chain which drives oxidative phosphorylation. The complex plays an important role in the uptake of multiple carbon sources present in different host niches.</text>
</comment>
<dbReference type="OrthoDB" id="6683853at2759"/>
<name>A0A0L6UD13_9BASI</name>
<evidence type="ECO:0000256" key="7">
    <source>
        <dbReference type="ARBA" id="ARBA00022982"/>
    </source>
</evidence>
<sequence length="73" mass="8364">MGFRQHHPAISPYRQSPMKHALRGYLFNGYRRLAAQVPYWIVPFGVAYGVIKWADADNHLRNTKAGHAQGKFP</sequence>
<dbReference type="EMBL" id="LAVV01012972">
    <property type="protein sequence ID" value="KNZ46132.1"/>
    <property type="molecule type" value="Genomic_DNA"/>
</dbReference>
<evidence type="ECO:0000256" key="5">
    <source>
        <dbReference type="ARBA" id="ARBA00022692"/>
    </source>
</evidence>
<dbReference type="GO" id="GO:0005743">
    <property type="term" value="C:mitochondrial inner membrane"/>
    <property type="evidence" value="ECO:0007669"/>
    <property type="project" value="UniProtKB-SubCell"/>
</dbReference>
<keyword evidence="9 11" id="KW-0496">Mitochondrion</keyword>
<dbReference type="AlphaFoldDB" id="A0A0L6UD13"/>
<evidence type="ECO:0000256" key="1">
    <source>
        <dbReference type="ARBA" id="ARBA00004434"/>
    </source>
</evidence>
<evidence type="ECO:0000256" key="4">
    <source>
        <dbReference type="ARBA" id="ARBA00022660"/>
    </source>
</evidence>
<dbReference type="Gene3D" id="1.20.5.210">
    <property type="entry name" value="Cytochrome b-c1 complex subunit 8"/>
    <property type="match status" value="1"/>
</dbReference>
<dbReference type="InterPro" id="IPR004205">
    <property type="entry name" value="Cyt_bc1_su8"/>
</dbReference>
<keyword evidence="13" id="KW-1185">Reference proteome</keyword>
<comment type="similarity">
    <text evidence="2 11">Belongs to the UQCRQ/QCR8 family.</text>
</comment>
<accession>A0A0L6UD13</accession>
<evidence type="ECO:0000313" key="13">
    <source>
        <dbReference type="Proteomes" id="UP000037035"/>
    </source>
</evidence>
<organism evidence="12 13">
    <name type="scientific">Puccinia sorghi</name>
    <dbReference type="NCBI Taxonomy" id="27349"/>
    <lineage>
        <taxon>Eukaryota</taxon>
        <taxon>Fungi</taxon>
        <taxon>Dikarya</taxon>
        <taxon>Basidiomycota</taxon>
        <taxon>Pucciniomycotina</taxon>
        <taxon>Pucciniomycetes</taxon>
        <taxon>Pucciniales</taxon>
        <taxon>Pucciniaceae</taxon>
        <taxon>Puccinia</taxon>
    </lineage>
</organism>
<keyword evidence="8" id="KW-1133">Transmembrane helix</keyword>
<protein>
    <recommendedName>
        <fullName evidence="11">Cytochrome b-c1 complex subunit 8</fullName>
    </recommendedName>
    <alternativeName>
        <fullName evidence="11">Complex III subunit 8</fullName>
    </alternativeName>
</protein>
<evidence type="ECO:0000256" key="11">
    <source>
        <dbReference type="RuleBase" id="RU368118"/>
    </source>
</evidence>
<dbReference type="PANTHER" id="PTHR12119">
    <property type="entry name" value="UBIQUINOL-CYTOCHROME C REDUCTASE COMPLEX UBIQUINONE-BINDING PROTEIN QP-C"/>
    <property type="match status" value="1"/>
</dbReference>
<keyword evidence="5" id="KW-0812">Transmembrane</keyword>
<evidence type="ECO:0000313" key="12">
    <source>
        <dbReference type="EMBL" id="KNZ46132.1"/>
    </source>
</evidence>
<comment type="subcellular location">
    <subcellularLocation>
        <location evidence="1 11">Mitochondrion inner membrane</location>
        <topology evidence="1 11">Single-pass membrane protein</topology>
    </subcellularLocation>
</comment>
<comment type="subunit">
    <text evidence="11">Component of the ubiquinol-cytochrome c oxidoreductase (cytochrome b-c1 complex, complex III, CIII), a multisubunit enzyme composed of 3 respiratory subunits cytochrome b, cytochrome c1 and Rieske protein, 2 core protein subunits, and additional low-molecular weight protein subunits. The complex exists as an obligatory dimer and forms supercomplexes (SCs) in the inner mitochondrial membrane with cytochrome c oxidase (complex IV, CIV).</text>
</comment>
<dbReference type="GO" id="GO:0045275">
    <property type="term" value="C:respiratory chain complex III"/>
    <property type="evidence" value="ECO:0007669"/>
    <property type="project" value="UniProtKB-UniRule"/>
</dbReference>
<dbReference type="Proteomes" id="UP000037035">
    <property type="component" value="Unassembled WGS sequence"/>
</dbReference>
<evidence type="ECO:0000256" key="2">
    <source>
        <dbReference type="ARBA" id="ARBA00007668"/>
    </source>
</evidence>
<dbReference type="STRING" id="27349.A0A0L6UD13"/>
<dbReference type="VEuPathDB" id="FungiDB:VP01_752g7"/>
<comment type="caution">
    <text evidence="12">The sequence shown here is derived from an EMBL/GenBank/DDBJ whole genome shotgun (WGS) entry which is preliminary data.</text>
</comment>
<keyword evidence="7 11" id="KW-0249">Electron transport</keyword>
<proteinExistence type="inferred from homology"/>
<evidence type="ECO:0000256" key="9">
    <source>
        <dbReference type="ARBA" id="ARBA00023128"/>
    </source>
</evidence>
<keyword evidence="4 11" id="KW-0679">Respiratory chain</keyword>
<dbReference type="GO" id="GO:0006122">
    <property type="term" value="P:mitochondrial electron transport, ubiquinol to cytochrome c"/>
    <property type="evidence" value="ECO:0007669"/>
    <property type="project" value="UniProtKB-UniRule"/>
</dbReference>
<reference evidence="12 13" key="1">
    <citation type="submission" date="2015-08" db="EMBL/GenBank/DDBJ databases">
        <title>Next Generation Sequencing and Analysis of the Genome of Puccinia sorghi L Schw, the Causal Agent of Maize Common Rust.</title>
        <authorList>
            <person name="Rochi L."/>
            <person name="Burguener G."/>
            <person name="Darino M."/>
            <person name="Turjanski A."/>
            <person name="Kreff E."/>
            <person name="Dieguez M.J."/>
            <person name="Sacco F."/>
        </authorList>
    </citation>
    <scope>NUCLEOTIDE SEQUENCE [LARGE SCALE GENOMIC DNA]</scope>
    <source>
        <strain evidence="12 13">RO10H11247</strain>
    </source>
</reference>
<dbReference type="SUPFAM" id="SSF81508">
    <property type="entry name" value="Ubiquinone-binding protein QP-C of cytochrome bc1 complex (Ubiquinol-cytochrome c reductase)"/>
    <property type="match status" value="1"/>
</dbReference>
<dbReference type="PANTHER" id="PTHR12119:SF2">
    <property type="entry name" value="CYTOCHROME B-C1 COMPLEX SUBUNIT 8"/>
    <property type="match status" value="1"/>
</dbReference>
<dbReference type="Pfam" id="PF02939">
    <property type="entry name" value="UcrQ"/>
    <property type="match status" value="1"/>
</dbReference>
<gene>
    <name evidence="12" type="ORF">VP01_752g7</name>
</gene>
<keyword evidence="6 11" id="KW-0999">Mitochondrion inner membrane</keyword>
<evidence type="ECO:0000256" key="3">
    <source>
        <dbReference type="ARBA" id="ARBA00022448"/>
    </source>
</evidence>
<keyword evidence="10" id="KW-0472">Membrane</keyword>
<dbReference type="SMR" id="A0A0L6UD13"/>
<dbReference type="InterPro" id="IPR036642">
    <property type="entry name" value="Cyt_bc1_su8_sf"/>
</dbReference>
<evidence type="ECO:0000256" key="10">
    <source>
        <dbReference type="ARBA" id="ARBA00023136"/>
    </source>
</evidence>
<evidence type="ECO:0000256" key="6">
    <source>
        <dbReference type="ARBA" id="ARBA00022792"/>
    </source>
</evidence>
<evidence type="ECO:0000256" key="8">
    <source>
        <dbReference type="ARBA" id="ARBA00022989"/>
    </source>
</evidence>